<keyword evidence="1" id="KW-0175">Coiled coil</keyword>
<evidence type="ECO:0000256" key="2">
    <source>
        <dbReference type="SAM" id="Phobius"/>
    </source>
</evidence>
<sequence length="293" mass="33771">MSNRPRRNSYSSLKTWVKNNSEYAQFLINSGLVVITVVTLVTTSYFSYRSLSESGKQLNLAQRQFTTSLNQRKTDSADSKSTNALLEDNRKRDSLISEQRFKSQEKRNSLQDSINKEQLKAIQAQANLAKLQLQAQILVNKQAYYDARPVFMIIKAKYDSVKRTCLFTVLNTGKRPAIMLNTKLCAYNHQFNKFYSSTFPKLNWTINNQAYLEVLINAPKDIFFDSGTAYYISLAYTDGIDGKKTIFEKYFLFDRMENYGCTTKEADSLYVSLTRKKGHELGFKFSNSVRNTF</sequence>
<proteinExistence type="predicted"/>
<keyword evidence="2" id="KW-0812">Transmembrane</keyword>
<feature type="transmembrane region" description="Helical" evidence="2">
    <location>
        <begin position="26"/>
        <end position="48"/>
    </location>
</feature>
<name>A0A4Q5LK63_9SPHI</name>
<reference evidence="3 4" key="1">
    <citation type="submission" date="2019-02" db="EMBL/GenBank/DDBJ databases">
        <title>Bacterial novel species Mucilaginibacter sp. 17JY9-4 isolated from soil.</title>
        <authorList>
            <person name="Jung H.-Y."/>
        </authorList>
    </citation>
    <scope>NUCLEOTIDE SEQUENCE [LARGE SCALE GENOMIC DNA]</scope>
    <source>
        <strain evidence="3 4">17JY9-4</strain>
    </source>
</reference>
<protein>
    <submittedName>
        <fullName evidence="3">Uncharacterized protein</fullName>
    </submittedName>
</protein>
<feature type="coiled-coil region" evidence="1">
    <location>
        <begin position="114"/>
        <end position="141"/>
    </location>
</feature>
<keyword evidence="2" id="KW-1133">Transmembrane helix</keyword>
<organism evidence="3 4">
    <name type="scientific">Mucilaginibacter terrigena</name>
    <dbReference type="NCBI Taxonomy" id="2492395"/>
    <lineage>
        <taxon>Bacteria</taxon>
        <taxon>Pseudomonadati</taxon>
        <taxon>Bacteroidota</taxon>
        <taxon>Sphingobacteriia</taxon>
        <taxon>Sphingobacteriales</taxon>
        <taxon>Sphingobacteriaceae</taxon>
        <taxon>Mucilaginibacter</taxon>
    </lineage>
</organism>
<dbReference type="AlphaFoldDB" id="A0A4Q5LK63"/>
<keyword evidence="4" id="KW-1185">Reference proteome</keyword>
<evidence type="ECO:0000313" key="3">
    <source>
        <dbReference type="EMBL" id="RYU87901.1"/>
    </source>
</evidence>
<accession>A0A4Q5LK63</accession>
<evidence type="ECO:0000256" key="1">
    <source>
        <dbReference type="SAM" id="Coils"/>
    </source>
</evidence>
<dbReference type="Proteomes" id="UP000293331">
    <property type="component" value="Unassembled WGS sequence"/>
</dbReference>
<dbReference type="EMBL" id="SEWG01000006">
    <property type="protein sequence ID" value="RYU87901.1"/>
    <property type="molecule type" value="Genomic_DNA"/>
</dbReference>
<evidence type="ECO:0000313" key="4">
    <source>
        <dbReference type="Proteomes" id="UP000293331"/>
    </source>
</evidence>
<comment type="caution">
    <text evidence="3">The sequence shown here is derived from an EMBL/GenBank/DDBJ whole genome shotgun (WGS) entry which is preliminary data.</text>
</comment>
<keyword evidence="2" id="KW-0472">Membrane</keyword>
<dbReference type="RefSeq" id="WP_129877595.1">
    <property type="nucleotide sequence ID" value="NZ_SEWG01000006.1"/>
</dbReference>
<gene>
    <name evidence="3" type="ORF">EWM62_15515</name>
</gene>